<dbReference type="Proteomes" id="UP000070252">
    <property type="component" value="Unassembled WGS sequence"/>
</dbReference>
<proteinExistence type="predicted"/>
<dbReference type="Proteomes" id="UP000182783">
    <property type="component" value="Unassembled WGS sequence"/>
</dbReference>
<dbReference type="AlphaFoldDB" id="A0A1H0ADD9"/>
<evidence type="ECO:0000313" key="2">
    <source>
        <dbReference type="EMBL" id="SDN31427.1"/>
    </source>
</evidence>
<dbReference type="Pfam" id="PF24175">
    <property type="entry name" value="SU10_adaptor"/>
    <property type="match status" value="1"/>
</dbReference>
<organism evidence="2 4">
    <name type="scientific">Paenibacillus jilunlii</name>
    <dbReference type="NCBI Taxonomy" id="682956"/>
    <lineage>
        <taxon>Bacteria</taxon>
        <taxon>Bacillati</taxon>
        <taxon>Bacillota</taxon>
        <taxon>Bacilli</taxon>
        <taxon>Bacillales</taxon>
        <taxon>Paenibacillaceae</taxon>
        <taxon>Paenibacillus</taxon>
    </lineage>
</organism>
<dbReference type="RefSeq" id="WP_062519399.1">
    <property type="nucleotide sequence ID" value="NZ_CP048429.1"/>
</dbReference>
<reference evidence="2 4" key="2">
    <citation type="submission" date="2016-10" db="EMBL/GenBank/DDBJ databases">
        <authorList>
            <person name="de Groot N.N."/>
        </authorList>
    </citation>
    <scope>NUCLEOTIDE SEQUENCE [LARGE SCALE GENOMIC DNA]</scope>
    <source>
        <strain evidence="2 4">CGMCC 1.10239</strain>
    </source>
</reference>
<dbReference type="EMBL" id="LIPY01000082">
    <property type="protein sequence ID" value="KWX79915.1"/>
    <property type="molecule type" value="Genomic_DNA"/>
</dbReference>
<reference evidence="1 3" key="1">
    <citation type="submission" date="2015-08" db="EMBL/GenBank/DDBJ databases">
        <title>Genome of Paenibacillus jilunlii.</title>
        <authorList>
            <person name="Sant'Anna F.H."/>
            <person name="Ambrosini A."/>
            <person name="Souza R."/>
            <person name="Bach E."/>
            <person name="Fernandes G."/>
            <person name="Balsanelli E."/>
            <person name="Baura V.A."/>
            <person name="Pedrosa F.O."/>
            <person name="Souza E.M."/>
            <person name="Passaglia L."/>
        </authorList>
    </citation>
    <scope>NUCLEOTIDE SEQUENCE [LARGE SCALE GENOMIC DNA]</scope>
    <source>
        <strain evidence="1 3">DSM 23019</strain>
    </source>
</reference>
<name>A0A1H0ADD9_9BACL</name>
<evidence type="ECO:0000313" key="4">
    <source>
        <dbReference type="Proteomes" id="UP000182783"/>
    </source>
</evidence>
<evidence type="ECO:0000313" key="3">
    <source>
        <dbReference type="Proteomes" id="UP000070252"/>
    </source>
</evidence>
<dbReference type="OrthoDB" id="2605220at2"/>
<protein>
    <submittedName>
        <fullName evidence="2">Uncharacterized protein</fullName>
    </submittedName>
</protein>
<accession>A0A1H0ADD9</accession>
<evidence type="ECO:0000313" key="1">
    <source>
        <dbReference type="EMBL" id="KWX79915.1"/>
    </source>
</evidence>
<dbReference type="InterPro" id="IPR056209">
    <property type="entry name" value="SU10_adaptor"/>
</dbReference>
<dbReference type="EMBL" id="FNGM01000037">
    <property type="protein sequence ID" value="SDN31427.1"/>
    <property type="molecule type" value="Genomic_DNA"/>
</dbReference>
<keyword evidence="3" id="KW-1185">Reference proteome</keyword>
<sequence>MDLQSIINEADLLVPNEVPLADKIVVLNALNQDFFNVVKIPRVLPLTPIKDESAYTISTEVRLKNIDLVMVGIIKYHELIPGITNPLQNTYTFDDSTHILTLRPAPYSSGLQGVLRYSRIATTAFTSSVLTAVPDAPEEYHYSYYIGLASFLANAMDDAGKSTMYETQYKAAWNKAAQNYTGSAVT</sequence>
<gene>
    <name evidence="1" type="ORF">AML91_01735</name>
    <name evidence="2" type="ORF">SAMN05216191_13713</name>
</gene>